<dbReference type="PANTHER" id="PTHR11236:SF48">
    <property type="entry name" value="ISOCHORISMATE SYNTHASE MENF"/>
    <property type="match status" value="1"/>
</dbReference>
<protein>
    <recommendedName>
        <fullName evidence="3">Anthranilate synthase component 1</fullName>
    </recommendedName>
</protein>
<dbReference type="RefSeq" id="WP_262309294.1">
    <property type="nucleotide sequence ID" value="NZ_CP106679.1"/>
</dbReference>
<dbReference type="Pfam" id="PF04715">
    <property type="entry name" value="Anth_synt_I_N"/>
    <property type="match status" value="1"/>
</dbReference>
<comment type="subunit">
    <text evidence="2">Heterotetramer consisting of two non-identical subunits: a beta subunit (TrpG) and a large alpha subunit (TrpE).</text>
</comment>
<dbReference type="PRINTS" id="PR00095">
    <property type="entry name" value="ANTSNTHASEI"/>
</dbReference>
<gene>
    <name evidence="11" type="ORF">N6H18_16020</name>
</gene>
<keyword evidence="6" id="KW-0456">Lyase</keyword>
<dbReference type="InterPro" id="IPR019999">
    <property type="entry name" value="Anth_synth_I-like"/>
</dbReference>
<evidence type="ECO:0000256" key="7">
    <source>
        <dbReference type="ARBA" id="ARBA00025634"/>
    </source>
</evidence>
<evidence type="ECO:0000256" key="1">
    <source>
        <dbReference type="ARBA" id="ARBA00001946"/>
    </source>
</evidence>
<dbReference type="Pfam" id="PF00425">
    <property type="entry name" value="Chorismate_bind"/>
    <property type="match status" value="1"/>
</dbReference>
<evidence type="ECO:0000256" key="2">
    <source>
        <dbReference type="ARBA" id="ARBA00011575"/>
    </source>
</evidence>
<dbReference type="EMBL" id="CP106679">
    <property type="protein sequence ID" value="UXP31855.1"/>
    <property type="molecule type" value="Genomic_DNA"/>
</dbReference>
<reference evidence="11" key="1">
    <citation type="submission" date="2022-09" db="EMBL/GenBank/DDBJ databases">
        <title>Comparative genomics and taxonomic characterization of three novel marine species of genus Reichenbachiella exhibiting antioxidant and polysaccharide degradation activities.</title>
        <authorList>
            <person name="Muhammad N."/>
            <person name="Lee Y.-J."/>
            <person name="Ko J."/>
            <person name="Kim S.-G."/>
        </authorList>
    </citation>
    <scope>NUCLEOTIDE SEQUENCE</scope>
    <source>
        <strain evidence="11">BKB1-1</strain>
    </source>
</reference>
<evidence type="ECO:0000313" key="12">
    <source>
        <dbReference type="Proteomes" id="UP001065174"/>
    </source>
</evidence>
<dbReference type="Proteomes" id="UP001065174">
    <property type="component" value="Chromosome"/>
</dbReference>
<dbReference type="SUPFAM" id="SSF56322">
    <property type="entry name" value="ADC synthase"/>
    <property type="match status" value="1"/>
</dbReference>
<dbReference type="PANTHER" id="PTHR11236">
    <property type="entry name" value="AMINOBENZOATE/ANTHRANILATE SYNTHASE"/>
    <property type="match status" value="1"/>
</dbReference>
<evidence type="ECO:0000256" key="3">
    <source>
        <dbReference type="ARBA" id="ARBA00020653"/>
    </source>
</evidence>
<dbReference type="Gene3D" id="3.60.120.10">
    <property type="entry name" value="Anthranilate synthase"/>
    <property type="match status" value="1"/>
</dbReference>
<dbReference type="InterPro" id="IPR015890">
    <property type="entry name" value="Chorismate_C"/>
</dbReference>
<name>A0ABY6CP96_9BACT</name>
<evidence type="ECO:0000313" key="11">
    <source>
        <dbReference type="EMBL" id="UXP31855.1"/>
    </source>
</evidence>
<comment type="function">
    <text evidence="7">Part of a heterotetrameric complex that catalyzes the two-step biosynthesis of anthranilate, an intermediate in the biosynthesis of L-tryptophan. In the first step, the glutamine-binding beta subunit (TrpG) of anthranilate synthase (AS) provides the glutamine amidotransferase activity which generates ammonia as a substrate that, along with chorismate, is used in the second step, catalyzed by the large alpha subunit of AS (TrpE) to produce anthranilate. In the absence of TrpG, TrpE can synthesize anthranilate directly from chorismate and high concentrations of ammonia.</text>
</comment>
<evidence type="ECO:0000256" key="8">
    <source>
        <dbReference type="ARBA" id="ARBA00047683"/>
    </source>
</evidence>
<comment type="cofactor">
    <cofactor evidence="1">
        <name>Mg(2+)</name>
        <dbReference type="ChEBI" id="CHEBI:18420"/>
    </cofactor>
</comment>
<evidence type="ECO:0000259" key="10">
    <source>
        <dbReference type="Pfam" id="PF04715"/>
    </source>
</evidence>
<keyword evidence="5" id="KW-0460">Magnesium</keyword>
<evidence type="ECO:0000256" key="6">
    <source>
        <dbReference type="ARBA" id="ARBA00023239"/>
    </source>
</evidence>
<comment type="catalytic activity">
    <reaction evidence="8">
        <text>chorismate + L-glutamine = anthranilate + pyruvate + L-glutamate + H(+)</text>
        <dbReference type="Rhea" id="RHEA:21732"/>
        <dbReference type="ChEBI" id="CHEBI:15361"/>
        <dbReference type="ChEBI" id="CHEBI:15378"/>
        <dbReference type="ChEBI" id="CHEBI:16567"/>
        <dbReference type="ChEBI" id="CHEBI:29748"/>
        <dbReference type="ChEBI" id="CHEBI:29985"/>
        <dbReference type="ChEBI" id="CHEBI:58359"/>
        <dbReference type="EC" id="4.1.3.27"/>
    </reaction>
</comment>
<feature type="domain" description="Anthranilate synthase component I N-terminal" evidence="10">
    <location>
        <begin position="16"/>
        <end position="161"/>
    </location>
</feature>
<sequence length="477" mass="54088">MKEVKIYSKTKEILGDLLTPVSIYLRVREQHPNSFLLESSDYHAKEGSISYIGFKPVAEFRVEDSKLYQSFPEEDETVMTLDGVNLRERFIAFSECFKPQDEKQYFTKSGLFGYTSYEAVQRFEDIKFDAGKTKNFSIPLMQYFCFKYVIAFDHFRNKIFITENSGDPVLSDHGIEEVEKMIFSLKTPQFNFSTDGVIESDMTDESYRDIVLKAIKHCQLGDTFQMVLSRSFKTSYQGDDFFLYRTLRSVNPSPYLFYFDYGKFRIFGSSPEAQLEVNNGEAAIFPIAGTYRRTGNDEEDTLAAKALSEDEKENSEHVMLVDLARNDLSISGDKVKVVKFKEIQFFSHVIHLVSKVTTVLRGGKSAIDLAADTFPAGTLSGAPKHRAMGLIDSYESTVRGYYGGMIGFMDFYGNFNHAILIRSFLSQDNQLHFRAGAGVVAKSNPDSEVQEVYNKIGALKTAIEKANSMNEAQIIAK</sequence>
<evidence type="ECO:0000259" key="9">
    <source>
        <dbReference type="Pfam" id="PF00425"/>
    </source>
</evidence>
<evidence type="ECO:0000256" key="5">
    <source>
        <dbReference type="ARBA" id="ARBA00022842"/>
    </source>
</evidence>
<evidence type="ECO:0000256" key="4">
    <source>
        <dbReference type="ARBA" id="ARBA00022723"/>
    </source>
</evidence>
<organism evidence="11 12">
    <name type="scientific">Reichenbachiella agarivorans</name>
    <dbReference type="NCBI Taxonomy" id="2979464"/>
    <lineage>
        <taxon>Bacteria</taxon>
        <taxon>Pseudomonadati</taxon>
        <taxon>Bacteroidota</taxon>
        <taxon>Cytophagia</taxon>
        <taxon>Cytophagales</taxon>
        <taxon>Reichenbachiellaceae</taxon>
        <taxon>Reichenbachiella</taxon>
    </lineage>
</organism>
<dbReference type="InterPro" id="IPR006805">
    <property type="entry name" value="Anth_synth_I_N"/>
</dbReference>
<keyword evidence="12" id="KW-1185">Reference proteome</keyword>
<accession>A0ABY6CP96</accession>
<dbReference type="InterPro" id="IPR005801">
    <property type="entry name" value="ADC_synthase"/>
</dbReference>
<keyword evidence="4" id="KW-0479">Metal-binding</keyword>
<feature type="domain" description="Chorismate-utilising enzyme C-terminal" evidence="9">
    <location>
        <begin position="204"/>
        <end position="455"/>
    </location>
</feature>
<proteinExistence type="predicted"/>